<feature type="domain" description="Rho RNA-BD" evidence="12">
    <location>
        <begin position="52"/>
        <end position="126"/>
    </location>
</feature>
<evidence type="ECO:0000256" key="3">
    <source>
        <dbReference type="ARBA" id="ARBA00022801"/>
    </source>
</evidence>
<dbReference type="AlphaFoldDB" id="A0A948TJ09"/>
<dbReference type="GO" id="GO:0008186">
    <property type="term" value="F:ATP-dependent activity, acting on RNA"/>
    <property type="evidence" value="ECO:0007669"/>
    <property type="project" value="UniProtKB-UniRule"/>
</dbReference>
<keyword evidence="8 9" id="KW-0804">Transcription</keyword>
<feature type="binding site" evidence="9">
    <location>
        <begin position="169"/>
        <end position="174"/>
    </location>
    <ligand>
        <name>ATP</name>
        <dbReference type="ChEBI" id="CHEBI:30616"/>
    </ligand>
</feature>
<dbReference type="InterPro" id="IPR027417">
    <property type="entry name" value="P-loop_NTPase"/>
</dbReference>
<organism evidence="13 14">
    <name type="scientific">Candidatus Paralactobacillus gallistercoris</name>
    <dbReference type="NCBI Taxonomy" id="2838724"/>
    <lineage>
        <taxon>Bacteria</taxon>
        <taxon>Bacillati</taxon>
        <taxon>Bacillota</taxon>
        <taxon>Bacilli</taxon>
        <taxon>Lactobacillales</taxon>
        <taxon>Lactobacillaceae</taxon>
        <taxon>Lactobacillus</taxon>
    </lineage>
</organism>
<dbReference type="PANTHER" id="PTHR46425:SF1">
    <property type="entry name" value="TRANSCRIPTION TERMINATION FACTOR RHO"/>
    <property type="match status" value="1"/>
</dbReference>
<comment type="caution">
    <text evidence="13">The sequence shown here is derived from an EMBL/GenBank/DDBJ whole genome shotgun (WGS) entry which is preliminary data.</text>
</comment>
<dbReference type="InterPro" id="IPR011129">
    <property type="entry name" value="CSD"/>
</dbReference>
<dbReference type="SUPFAM" id="SSF52540">
    <property type="entry name" value="P-loop containing nucleoside triphosphate hydrolases"/>
    <property type="match status" value="1"/>
</dbReference>
<dbReference type="SMART" id="SM00959">
    <property type="entry name" value="Rho_N"/>
    <property type="match status" value="1"/>
</dbReference>
<keyword evidence="7 9" id="KW-0805">Transcription regulation</keyword>
<dbReference type="GO" id="GO:0004386">
    <property type="term" value="F:helicase activity"/>
    <property type="evidence" value="ECO:0007669"/>
    <property type="project" value="UniProtKB-UniRule"/>
</dbReference>
<keyword evidence="3 9" id="KW-0378">Hydrolase</keyword>
<keyword evidence="5 9" id="KW-0067">ATP-binding</keyword>
<dbReference type="InterPro" id="IPR041703">
    <property type="entry name" value="Rho_factor_ATP-bd"/>
</dbReference>
<evidence type="ECO:0000256" key="10">
    <source>
        <dbReference type="NCBIfam" id="TIGR00767"/>
    </source>
</evidence>
<comment type="similarity">
    <text evidence="9 11">Belongs to the Rho family.</text>
</comment>
<dbReference type="PANTHER" id="PTHR46425">
    <property type="entry name" value="TRANSCRIPTION TERMINATION FACTOR RHO"/>
    <property type="match status" value="1"/>
</dbReference>
<dbReference type="EMBL" id="JAHLFS010000032">
    <property type="protein sequence ID" value="MBU3851543.1"/>
    <property type="molecule type" value="Genomic_DNA"/>
</dbReference>
<evidence type="ECO:0000313" key="13">
    <source>
        <dbReference type="EMBL" id="MBU3851543.1"/>
    </source>
</evidence>
<dbReference type="CDD" id="cd01128">
    <property type="entry name" value="rho_factor_C"/>
    <property type="match status" value="1"/>
</dbReference>
<evidence type="ECO:0000256" key="11">
    <source>
        <dbReference type="PROSITE-ProRule" id="PRU01203"/>
    </source>
</evidence>
<dbReference type="SMART" id="SM00382">
    <property type="entry name" value="AAA"/>
    <property type="match status" value="1"/>
</dbReference>
<name>A0A948TJ09_9LACO</name>
<dbReference type="SMART" id="SM00357">
    <property type="entry name" value="CSP"/>
    <property type="match status" value="1"/>
</dbReference>
<dbReference type="InterPro" id="IPR004665">
    <property type="entry name" value="Term_rho"/>
</dbReference>
<dbReference type="CDD" id="cd04459">
    <property type="entry name" value="Rho_CSD"/>
    <property type="match status" value="1"/>
</dbReference>
<dbReference type="Pfam" id="PF07497">
    <property type="entry name" value="Rho_RNA_bind"/>
    <property type="match status" value="1"/>
</dbReference>
<keyword evidence="1 9" id="KW-0806">Transcription termination</keyword>
<dbReference type="InterPro" id="IPR036269">
    <property type="entry name" value="Rho_N_sf"/>
</dbReference>
<dbReference type="InterPro" id="IPR011112">
    <property type="entry name" value="Rho-like_N"/>
</dbReference>
<dbReference type="InterPro" id="IPR000194">
    <property type="entry name" value="ATPase_F1/V1/A1_a/bsu_nucl-bd"/>
</dbReference>
<dbReference type="Pfam" id="PF07498">
    <property type="entry name" value="Rho_N"/>
    <property type="match status" value="1"/>
</dbReference>
<gene>
    <name evidence="9 13" type="primary">rho</name>
    <name evidence="13" type="ORF">H9901_02475</name>
</gene>
<dbReference type="InterPro" id="IPR011113">
    <property type="entry name" value="Rho_RNA-bd"/>
</dbReference>
<evidence type="ECO:0000256" key="1">
    <source>
        <dbReference type="ARBA" id="ARBA00022472"/>
    </source>
</evidence>
<dbReference type="Pfam" id="PF00006">
    <property type="entry name" value="ATP-synt_ab"/>
    <property type="match status" value="1"/>
</dbReference>
<keyword evidence="4 9" id="KW-0347">Helicase</keyword>
<evidence type="ECO:0000256" key="6">
    <source>
        <dbReference type="ARBA" id="ARBA00022884"/>
    </source>
</evidence>
<dbReference type="GO" id="GO:0016787">
    <property type="term" value="F:hydrolase activity"/>
    <property type="evidence" value="ECO:0007669"/>
    <property type="project" value="UniProtKB-KW"/>
</dbReference>
<keyword evidence="2 9" id="KW-0547">Nucleotide-binding</keyword>
<sequence>MSDYLTMGELQNQTLKQIYQYAREYKIPYYSKMNKKELSLAVLRAQAKEQGFTTMEGVLDIIADEGYGFLRPINYGPSQEDVYISASQIRRFGLRNGDFVTGEARAPKPKEHFYGLMHVDTVNGKDPEEATQRPHFPALTAIYPNKQMKLATTQAALSTRVIDLFTPVGFGQRGLIVAPPKAGKTSLLKAIANGITTNYPDVYLIVLLIDERPEEVTDIERSVKGDVVSSTFDQQVQNHVRVSELVLERAERLVEDKRDVVILVDSLTRMTRAYNLTTPPSGRTLSGGIDPAAFYRPKKFFGAARNIEEGGSLTILATALIDTGSRMDDVIYEEFKGTGNLEMMLSRDLAEHRIFPAIDLVKSGTRKEELLQDKKTLETIYKLRRNMGKDTITNTEQILKFLKNTPDNAAFLAQMQTIEAASAMPKRHVMRRKPTND</sequence>
<keyword evidence="6 9" id="KW-0694">RNA-binding</keyword>
<evidence type="ECO:0000256" key="5">
    <source>
        <dbReference type="ARBA" id="ARBA00022840"/>
    </source>
</evidence>
<dbReference type="Gene3D" id="2.40.50.140">
    <property type="entry name" value="Nucleic acid-binding proteins"/>
    <property type="match status" value="1"/>
</dbReference>
<comment type="caution">
    <text evidence="9">Lacks conserved residue(s) required for the propagation of feature annotation.</text>
</comment>
<protein>
    <recommendedName>
        <fullName evidence="9 10">Transcription termination factor Rho</fullName>
        <ecNumber evidence="9 10">3.6.4.-</ecNumber>
    </recommendedName>
    <alternativeName>
        <fullName evidence="9">ATP-dependent helicase Rho</fullName>
    </alternativeName>
</protein>
<evidence type="ECO:0000256" key="4">
    <source>
        <dbReference type="ARBA" id="ARBA00022806"/>
    </source>
</evidence>
<dbReference type="Gene3D" id="1.10.720.10">
    <property type="match status" value="1"/>
</dbReference>
<dbReference type="NCBIfam" id="TIGR00767">
    <property type="entry name" value="rho"/>
    <property type="match status" value="1"/>
</dbReference>
<evidence type="ECO:0000256" key="2">
    <source>
        <dbReference type="ARBA" id="ARBA00022741"/>
    </source>
</evidence>
<dbReference type="Proteomes" id="UP000777303">
    <property type="component" value="Unassembled WGS sequence"/>
</dbReference>
<dbReference type="SUPFAM" id="SSF68912">
    <property type="entry name" value="Rho N-terminal domain-like"/>
    <property type="match status" value="1"/>
</dbReference>
<dbReference type="PROSITE" id="PS51856">
    <property type="entry name" value="RHO_RNA_BD"/>
    <property type="match status" value="1"/>
</dbReference>
<dbReference type="GO" id="GO:0003723">
    <property type="term" value="F:RNA binding"/>
    <property type="evidence" value="ECO:0007669"/>
    <property type="project" value="UniProtKB-UniRule"/>
</dbReference>
<reference evidence="13" key="2">
    <citation type="submission" date="2021-04" db="EMBL/GenBank/DDBJ databases">
        <authorList>
            <person name="Gilroy R."/>
        </authorList>
    </citation>
    <scope>NUCLEOTIDE SEQUENCE</scope>
    <source>
        <strain evidence="13">F6-6636</strain>
    </source>
</reference>
<dbReference type="InterPro" id="IPR012340">
    <property type="entry name" value="NA-bd_OB-fold"/>
</dbReference>
<dbReference type="Gene3D" id="3.40.50.300">
    <property type="entry name" value="P-loop containing nucleotide triphosphate hydrolases"/>
    <property type="match status" value="1"/>
</dbReference>
<dbReference type="InterPro" id="IPR003593">
    <property type="entry name" value="AAA+_ATPase"/>
</dbReference>
<proteinExistence type="inferred from homology"/>
<evidence type="ECO:0000256" key="9">
    <source>
        <dbReference type="HAMAP-Rule" id="MF_01884"/>
    </source>
</evidence>
<dbReference type="NCBIfam" id="NF006886">
    <property type="entry name" value="PRK09376.1"/>
    <property type="match status" value="1"/>
</dbReference>
<evidence type="ECO:0000259" key="12">
    <source>
        <dbReference type="PROSITE" id="PS51856"/>
    </source>
</evidence>
<comment type="function">
    <text evidence="9">Facilitates transcription termination by a mechanism that involves Rho binding to the nascent RNA, activation of Rho's RNA-dependent ATPase activity, and release of the mRNA from the DNA template.</text>
</comment>
<dbReference type="HAMAP" id="MF_01884">
    <property type="entry name" value="Rho"/>
    <property type="match status" value="1"/>
</dbReference>
<comment type="subunit">
    <text evidence="9">Homohexamer. The homohexamer assembles into an open ring structure.</text>
</comment>
<dbReference type="GO" id="GO:0005524">
    <property type="term" value="F:ATP binding"/>
    <property type="evidence" value="ECO:0007669"/>
    <property type="project" value="UniProtKB-UniRule"/>
</dbReference>
<feature type="binding site" evidence="9">
    <location>
        <position position="212"/>
    </location>
    <ligand>
        <name>ATP</name>
        <dbReference type="ChEBI" id="CHEBI:30616"/>
    </ligand>
</feature>
<accession>A0A948TJ09</accession>
<evidence type="ECO:0000256" key="8">
    <source>
        <dbReference type="ARBA" id="ARBA00023163"/>
    </source>
</evidence>
<feature type="binding site" evidence="9">
    <location>
        <begin position="181"/>
        <end position="186"/>
    </location>
    <ligand>
        <name>ATP</name>
        <dbReference type="ChEBI" id="CHEBI:30616"/>
    </ligand>
</feature>
<dbReference type="EC" id="3.6.4.-" evidence="9 10"/>
<evidence type="ECO:0000256" key="7">
    <source>
        <dbReference type="ARBA" id="ARBA00023015"/>
    </source>
</evidence>
<evidence type="ECO:0000313" key="14">
    <source>
        <dbReference type="Proteomes" id="UP000777303"/>
    </source>
</evidence>
<dbReference type="SUPFAM" id="SSF50249">
    <property type="entry name" value="Nucleic acid-binding proteins"/>
    <property type="match status" value="1"/>
</dbReference>
<reference evidence="13" key="1">
    <citation type="journal article" date="2021" name="PeerJ">
        <title>Extensive microbial diversity within the chicken gut microbiome revealed by metagenomics and culture.</title>
        <authorList>
            <person name="Gilroy R."/>
            <person name="Ravi A."/>
            <person name="Getino M."/>
            <person name="Pursley I."/>
            <person name="Horton D.L."/>
            <person name="Alikhan N.F."/>
            <person name="Baker D."/>
            <person name="Gharbi K."/>
            <person name="Hall N."/>
            <person name="Watson M."/>
            <person name="Adriaenssens E.M."/>
            <person name="Foster-Nyarko E."/>
            <person name="Jarju S."/>
            <person name="Secka A."/>
            <person name="Antonio M."/>
            <person name="Oren A."/>
            <person name="Chaudhuri R.R."/>
            <person name="La Ragione R."/>
            <person name="Hildebrand F."/>
            <person name="Pallen M.J."/>
        </authorList>
    </citation>
    <scope>NUCLEOTIDE SEQUENCE</scope>
    <source>
        <strain evidence="13">F6-6636</strain>
    </source>
</reference>
<dbReference type="GO" id="GO:0006353">
    <property type="term" value="P:DNA-templated transcription termination"/>
    <property type="evidence" value="ECO:0007669"/>
    <property type="project" value="UniProtKB-UniRule"/>
</dbReference>